<dbReference type="PANTHER" id="PTHR33337">
    <property type="entry name" value="GFA DOMAIN-CONTAINING PROTEIN"/>
    <property type="match status" value="1"/>
</dbReference>
<evidence type="ECO:0000259" key="6">
    <source>
        <dbReference type="PROSITE" id="PS51891"/>
    </source>
</evidence>
<keyword evidence="2" id="KW-0479">Metal-binding</keyword>
<dbReference type="PROSITE" id="PS51891">
    <property type="entry name" value="CENP_V_GFA"/>
    <property type="match status" value="1"/>
</dbReference>
<feature type="region of interest" description="Disordered" evidence="5">
    <location>
        <begin position="44"/>
        <end position="79"/>
    </location>
</feature>
<comment type="similarity">
    <text evidence="1">Belongs to the Gfa family.</text>
</comment>
<evidence type="ECO:0000256" key="2">
    <source>
        <dbReference type="ARBA" id="ARBA00022723"/>
    </source>
</evidence>
<reference evidence="7 8" key="1">
    <citation type="journal article" date="2024" name="Nat. Commun.">
        <title>Phylogenomics reveals the evolutionary origins of lichenization in chlorophyte algae.</title>
        <authorList>
            <person name="Puginier C."/>
            <person name="Libourel C."/>
            <person name="Otte J."/>
            <person name="Skaloud P."/>
            <person name="Haon M."/>
            <person name="Grisel S."/>
            <person name="Petersen M."/>
            <person name="Berrin J.G."/>
            <person name="Delaux P.M."/>
            <person name="Dal Grande F."/>
            <person name="Keller J."/>
        </authorList>
    </citation>
    <scope>NUCLEOTIDE SEQUENCE [LARGE SCALE GENOMIC DNA]</scope>
    <source>
        <strain evidence="7 8">SAG 2043</strain>
    </source>
</reference>
<dbReference type="Pfam" id="PF04828">
    <property type="entry name" value="GFA"/>
    <property type="match status" value="1"/>
</dbReference>
<organism evidence="7 8">
    <name type="scientific">[Myrmecia] bisecta</name>
    <dbReference type="NCBI Taxonomy" id="41462"/>
    <lineage>
        <taxon>Eukaryota</taxon>
        <taxon>Viridiplantae</taxon>
        <taxon>Chlorophyta</taxon>
        <taxon>core chlorophytes</taxon>
        <taxon>Trebouxiophyceae</taxon>
        <taxon>Trebouxiales</taxon>
        <taxon>Trebouxiaceae</taxon>
        <taxon>Myrmecia</taxon>
    </lineage>
</organism>
<evidence type="ECO:0000256" key="4">
    <source>
        <dbReference type="ARBA" id="ARBA00023239"/>
    </source>
</evidence>
<keyword evidence="8" id="KW-1185">Reference proteome</keyword>
<feature type="domain" description="CENP-V/GFA" evidence="6">
    <location>
        <begin position="85"/>
        <end position="218"/>
    </location>
</feature>
<name>A0AAW1R707_9CHLO</name>
<dbReference type="Gene3D" id="3.90.1590.10">
    <property type="entry name" value="glutathione-dependent formaldehyde- activating enzyme (gfa)"/>
    <property type="match status" value="1"/>
</dbReference>
<evidence type="ECO:0000256" key="3">
    <source>
        <dbReference type="ARBA" id="ARBA00022833"/>
    </source>
</evidence>
<dbReference type="GO" id="GO:0046872">
    <property type="term" value="F:metal ion binding"/>
    <property type="evidence" value="ECO:0007669"/>
    <property type="project" value="UniProtKB-KW"/>
</dbReference>
<proteinExistence type="inferred from homology"/>
<gene>
    <name evidence="7" type="ORF">WJX72_005152</name>
</gene>
<dbReference type="AlphaFoldDB" id="A0AAW1R707"/>
<keyword evidence="3" id="KW-0862">Zinc</keyword>
<evidence type="ECO:0000313" key="8">
    <source>
        <dbReference type="Proteomes" id="UP001489004"/>
    </source>
</evidence>
<comment type="caution">
    <text evidence="7">The sequence shown here is derived from an EMBL/GenBank/DDBJ whole genome shotgun (WGS) entry which is preliminary data.</text>
</comment>
<evidence type="ECO:0000256" key="5">
    <source>
        <dbReference type="SAM" id="MobiDB-lite"/>
    </source>
</evidence>
<evidence type="ECO:0000313" key="7">
    <source>
        <dbReference type="EMBL" id="KAK9829313.1"/>
    </source>
</evidence>
<dbReference type="GO" id="GO:0016846">
    <property type="term" value="F:carbon-sulfur lyase activity"/>
    <property type="evidence" value="ECO:0007669"/>
    <property type="project" value="InterPro"/>
</dbReference>
<dbReference type="PANTHER" id="PTHR33337:SF40">
    <property type="entry name" value="CENP-V_GFA DOMAIN-CONTAINING PROTEIN-RELATED"/>
    <property type="match status" value="1"/>
</dbReference>
<dbReference type="InterPro" id="IPR011057">
    <property type="entry name" value="Mss4-like_sf"/>
</dbReference>
<feature type="compositionally biased region" description="Basic and acidic residues" evidence="5">
    <location>
        <begin position="63"/>
        <end position="79"/>
    </location>
</feature>
<dbReference type="InterPro" id="IPR006913">
    <property type="entry name" value="CENP-V/GFA"/>
</dbReference>
<evidence type="ECO:0000256" key="1">
    <source>
        <dbReference type="ARBA" id="ARBA00005495"/>
    </source>
</evidence>
<dbReference type="EMBL" id="JALJOR010000001">
    <property type="protein sequence ID" value="KAK9829313.1"/>
    <property type="molecule type" value="Genomic_DNA"/>
</dbReference>
<sequence length="229" mass="26044">MCLVEGSKPAHSPFRTPESTAQYMLRSTLYHRIRGGVSLCKQVQHNQPRNMSKRPASAMAESEDWKQKPPYVRPKDAQEPWKPKYKGQCFCGKVKFEVSEDPVDAKICHCTTCQRLHGAPMQAAAIFEKHHVLFSPGAADHLYFYNSGKKTVGHDLPAKMSCVECRSPIADEGRNMVIFYPATFHFERPKFPEAFQPSCHIFYGQRTVDVKDGKPKFEGHKDDSPKVEE</sequence>
<accession>A0AAW1R707</accession>
<dbReference type="Proteomes" id="UP001489004">
    <property type="component" value="Unassembled WGS sequence"/>
</dbReference>
<keyword evidence="4" id="KW-0456">Lyase</keyword>
<dbReference type="SUPFAM" id="SSF51316">
    <property type="entry name" value="Mss4-like"/>
    <property type="match status" value="1"/>
</dbReference>
<protein>
    <recommendedName>
        <fullName evidence="6">CENP-V/GFA domain-containing protein</fullName>
    </recommendedName>
</protein>